<dbReference type="Gene3D" id="1.10.357.140">
    <property type="entry name" value="UbiA prenyltransferase"/>
    <property type="match status" value="1"/>
</dbReference>
<dbReference type="EMBL" id="CM035413">
    <property type="protein sequence ID" value="KAH7431636.1"/>
    <property type="molecule type" value="Genomic_DNA"/>
</dbReference>
<evidence type="ECO:0000256" key="3">
    <source>
        <dbReference type="ARBA" id="ARBA00022989"/>
    </source>
</evidence>
<comment type="caution">
    <text evidence="6">The sequence shown here is derived from an EMBL/GenBank/DDBJ whole genome shotgun (WGS) entry which is preliminary data.</text>
</comment>
<evidence type="ECO:0000256" key="2">
    <source>
        <dbReference type="ARBA" id="ARBA00022692"/>
    </source>
</evidence>
<feature type="transmembrane region" description="Helical" evidence="5">
    <location>
        <begin position="278"/>
        <end position="300"/>
    </location>
</feature>
<sequence length="361" mass="40136">MDRVMQPKQSLAFGDLLHRRPRTTANDKSLMKEGLTQTPSAAVLSSNEKEYPAMDAASEVGEGLAGFTLRELYISFRFVRYDLLVTVLPGAMLTLATHIKGATIFGTAANLTPIWRSLPSSIFWMWLFVYVTTLANQITGAEEDAVNKPSRPIPSKLVTISSAQKRFVWVCGLFVLVGSCLGNGVLSLAWVADVLVVELWGPSSTYLHWLTKPLFMVIGILIMGLGNPNIVGPITKHHPTVLYIGAIAIATGLFGFNIQDIRDVEGDRSRGGRRTLPLLVGEVAARHLCNMLLLCCWGILHLALKALHRPQNFATSMVILVWCIFLCIRTLLFRSPAQDHKTYMFFVYLYSFVLFSYLWAV</sequence>
<proteinExistence type="predicted"/>
<evidence type="ECO:0000313" key="6">
    <source>
        <dbReference type="EMBL" id="KAH7431636.1"/>
    </source>
</evidence>
<dbReference type="InterPro" id="IPR050475">
    <property type="entry name" value="Prenyltransferase_related"/>
</dbReference>
<keyword evidence="7" id="KW-1185">Reference proteome</keyword>
<feature type="transmembrane region" description="Helical" evidence="5">
    <location>
        <begin position="312"/>
        <end position="331"/>
    </location>
</feature>
<evidence type="ECO:0000256" key="5">
    <source>
        <dbReference type="SAM" id="Phobius"/>
    </source>
</evidence>
<dbReference type="Proteomes" id="UP000825935">
    <property type="component" value="Chromosome 8"/>
</dbReference>
<feature type="transmembrane region" description="Helical" evidence="5">
    <location>
        <begin position="343"/>
        <end position="360"/>
    </location>
</feature>
<name>A0A8T2UCM0_CERRI</name>
<accession>A0A8T2UCM0</accession>
<feature type="transmembrane region" description="Helical" evidence="5">
    <location>
        <begin position="210"/>
        <end position="228"/>
    </location>
</feature>
<keyword evidence="2 5" id="KW-0812">Transmembrane</keyword>
<feature type="transmembrane region" description="Helical" evidence="5">
    <location>
        <begin position="167"/>
        <end position="190"/>
    </location>
</feature>
<evidence type="ECO:0000256" key="1">
    <source>
        <dbReference type="ARBA" id="ARBA00004141"/>
    </source>
</evidence>
<dbReference type="GO" id="GO:0016765">
    <property type="term" value="F:transferase activity, transferring alkyl or aryl (other than methyl) groups"/>
    <property type="evidence" value="ECO:0007669"/>
    <property type="project" value="InterPro"/>
</dbReference>
<dbReference type="InterPro" id="IPR000537">
    <property type="entry name" value="UbiA_prenyltransferase"/>
</dbReference>
<keyword evidence="4 5" id="KW-0472">Membrane</keyword>
<feature type="transmembrane region" description="Helical" evidence="5">
    <location>
        <begin position="240"/>
        <end position="258"/>
    </location>
</feature>
<gene>
    <name evidence="6" type="ORF">KP509_08G057900</name>
</gene>
<dbReference type="InterPro" id="IPR044878">
    <property type="entry name" value="UbiA_sf"/>
</dbReference>
<dbReference type="AlphaFoldDB" id="A0A8T2UCM0"/>
<dbReference type="PANTHER" id="PTHR42723">
    <property type="entry name" value="CHLOROPHYLL SYNTHASE"/>
    <property type="match status" value="1"/>
</dbReference>
<dbReference type="GO" id="GO:0016020">
    <property type="term" value="C:membrane"/>
    <property type="evidence" value="ECO:0007669"/>
    <property type="project" value="UniProtKB-SubCell"/>
</dbReference>
<reference evidence="6" key="1">
    <citation type="submission" date="2021-08" db="EMBL/GenBank/DDBJ databases">
        <title>WGS assembly of Ceratopteris richardii.</title>
        <authorList>
            <person name="Marchant D.B."/>
            <person name="Chen G."/>
            <person name="Jenkins J."/>
            <person name="Shu S."/>
            <person name="Leebens-Mack J."/>
            <person name="Grimwood J."/>
            <person name="Schmutz J."/>
            <person name="Soltis P."/>
            <person name="Soltis D."/>
            <person name="Chen Z.-H."/>
        </authorList>
    </citation>
    <scope>NUCLEOTIDE SEQUENCE</scope>
    <source>
        <strain evidence="6">Whitten #5841</strain>
        <tissue evidence="6">Leaf</tissue>
    </source>
</reference>
<dbReference type="OrthoDB" id="434972at2759"/>
<keyword evidence="3 5" id="KW-1133">Transmembrane helix</keyword>
<protein>
    <submittedName>
        <fullName evidence="6">Uncharacterized protein</fullName>
    </submittedName>
</protein>
<organism evidence="6 7">
    <name type="scientific">Ceratopteris richardii</name>
    <name type="common">Triangle waterfern</name>
    <dbReference type="NCBI Taxonomy" id="49495"/>
    <lineage>
        <taxon>Eukaryota</taxon>
        <taxon>Viridiplantae</taxon>
        <taxon>Streptophyta</taxon>
        <taxon>Embryophyta</taxon>
        <taxon>Tracheophyta</taxon>
        <taxon>Polypodiopsida</taxon>
        <taxon>Polypodiidae</taxon>
        <taxon>Polypodiales</taxon>
        <taxon>Pteridineae</taxon>
        <taxon>Pteridaceae</taxon>
        <taxon>Parkerioideae</taxon>
        <taxon>Ceratopteris</taxon>
    </lineage>
</organism>
<comment type="subcellular location">
    <subcellularLocation>
        <location evidence="1">Membrane</location>
        <topology evidence="1">Multi-pass membrane protein</topology>
    </subcellularLocation>
</comment>
<evidence type="ECO:0000256" key="4">
    <source>
        <dbReference type="ARBA" id="ARBA00023136"/>
    </source>
</evidence>
<dbReference type="Pfam" id="PF01040">
    <property type="entry name" value="UbiA"/>
    <property type="match status" value="1"/>
</dbReference>
<evidence type="ECO:0000313" key="7">
    <source>
        <dbReference type="Proteomes" id="UP000825935"/>
    </source>
</evidence>
<dbReference type="PANTHER" id="PTHR42723:SF1">
    <property type="entry name" value="CHLOROPHYLL SYNTHASE, CHLOROPLASTIC"/>
    <property type="match status" value="1"/>
</dbReference>